<gene>
    <name evidence="1" type="ORF">HUJ06_003688</name>
</gene>
<evidence type="ECO:0000313" key="1">
    <source>
        <dbReference type="EMBL" id="DAD45458.1"/>
    </source>
</evidence>
<evidence type="ECO:0000313" key="2">
    <source>
        <dbReference type="Proteomes" id="UP000607653"/>
    </source>
</evidence>
<accession>A0A822ZU93</accession>
<comment type="caution">
    <text evidence="1">The sequence shown here is derived from an EMBL/GenBank/DDBJ whole genome shotgun (WGS) entry which is preliminary data.</text>
</comment>
<proteinExistence type="predicted"/>
<reference evidence="1 2" key="1">
    <citation type="journal article" date="2020" name="Mol. Biol. Evol.">
        <title>Distinct Expression and Methylation Patterns for Genes with Different Fates following a Single Whole-Genome Duplication in Flowering Plants.</title>
        <authorList>
            <person name="Shi T."/>
            <person name="Rahmani R.S."/>
            <person name="Gugger P.F."/>
            <person name="Wang M."/>
            <person name="Li H."/>
            <person name="Zhang Y."/>
            <person name="Li Z."/>
            <person name="Wang Q."/>
            <person name="Van de Peer Y."/>
            <person name="Marchal K."/>
            <person name="Chen J."/>
        </authorList>
    </citation>
    <scope>NUCLEOTIDE SEQUENCE [LARGE SCALE GENOMIC DNA]</scope>
    <source>
        <tissue evidence="1">Leaf</tissue>
    </source>
</reference>
<name>A0A822ZU93_NELNU</name>
<dbReference type="AlphaFoldDB" id="A0A822ZU93"/>
<sequence>MDCPNPRYARIHLEDIDEADDGWVDCGLFDDEDSNFEIESLVGNMGKEEAVAEEQNSHLNTNWHFVEEEVKKVLLSLFDDNW</sequence>
<keyword evidence="2" id="KW-1185">Reference proteome</keyword>
<organism evidence="1 2">
    <name type="scientific">Nelumbo nucifera</name>
    <name type="common">Sacred lotus</name>
    <dbReference type="NCBI Taxonomy" id="4432"/>
    <lineage>
        <taxon>Eukaryota</taxon>
        <taxon>Viridiplantae</taxon>
        <taxon>Streptophyta</taxon>
        <taxon>Embryophyta</taxon>
        <taxon>Tracheophyta</taxon>
        <taxon>Spermatophyta</taxon>
        <taxon>Magnoliopsida</taxon>
        <taxon>Proteales</taxon>
        <taxon>Nelumbonaceae</taxon>
        <taxon>Nelumbo</taxon>
    </lineage>
</organism>
<protein>
    <submittedName>
        <fullName evidence="1">Uncharacterized protein</fullName>
    </submittedName>
</protein>
<dbReference type="EMBL" id="DUZY01000007">
    <property type="protein sequence ID" value="DAD45458.1"/>
    <property type="molecule type" value="Genomic_DNA"/>
</dbReference>
<dbReference type="Proteomes" id="UP000607653">
    <property type="component" value="Unassembled WGS sequence"/>
</dbReference>